<dbReference type="EMBL" id="JAIWYP010000006">
    <property type="protein sequence ID" value="KAH3808351.1"/>
    <property type="molecule type" value="Genomic_DNA"/>
</dbReference>
<reference evidence="1" key="2">
    <citation type="submission" date="2020-11" db="EMBL/GenBank/DDBJ databases">
        <authorList>
            <person name="McCartney M.A."/>
            <person name="Auch B."/>
            <person name="Kono T."/>
            <person name="Mallez S."/>
            <person name="Becker A."/>
            <person name="Gohl D.M."/>
            <person name="Silverstein K.A.T."/>
            <person name="Koren S."/>
            <person name="Bechman K.B."/>
            <person name="Herman A."/>
            <person name="Abrahante J.E."/>
            <person name="Garbe J."/>
        </authorList>
    </citation>
    <scope>NUCLEOTIDE SEQUENCE</scope>
    <source>
        <strain evidence="1">Duluth1</strain>
        <tissue evidence="1">Whole animal</tissue>
    </source>
</reference>
<gene>
    <name evidence="1" type="ORF">DPMN_136704</name>
</gene>
<accession>A0A9D4G197</accession>
<reference evidence="1" key="1">
    <citation type="journal article" date="2019" name="bioRxiv">
        <title>The Genome of the Zebra Mussel, Dreissena polymorpha: A Resource for Invasive Species Research.</title>
        <authorList>
            <person name="McCartney M.A."/>
            <person name="Auch B."/>
            <person name="Kono T."/>
            <person name="Mallez S."/>
            <person name="Zhang Y."/>
            <person name="Obille A."/>
            <person name="Becker A."/>
            <person name="Abrahante J.E."/>
            <person name="Garbe J."/>
            <person name="Badalamenti J.P."/>
            <person name="Herman A."/>
            <person name="Mangelson H."/>
            <person name="Liachko I."/>
            <person name="Sullivan S."/>
            <person name="Sone E.D."/>
            <person name="Koren S."/>
            <person name="Silverstein K.A.T."/>
            <person name="Beckman K.B."/>
            <person name="Gohl D.M."/>
        </authorList>
    </citation>
    <scope>NUCLEOTIDE SEQUENCE</scope>
    <source>
        <strain evidence="1">Duluth1</strain>
        <tissue evidence="1">Whole animal</tissue>
    </source>
</reference>
<protein>
    <submittedName>
        <fullName evidence="1">Uncharacterized protein</fullName>
    </submittedName>
</protein>
<dbReference type="AlphaFoldDB" id="A0A9D4G197"/>
<keyword evidence="2" id="KW-1185">Reference proteome</keyword>
<evidence type="ECO:0000313" key="1">
    <source>
        <dbReference type="EMBL" id="KAH3808351.1"/>
    </source>
</evidence>
<sequence length="54" mass="5339">MIIAKFRHQDCGSGGEVDGVSDAGLLCPGAEGGVCCLHTGGGQPHGASTQVLFP</sequence>
<proteinExistence type="predicted"/>
<organism evidence="1 2">
    <name type="scientific">Dreissena polymorpha</name>
    <name type="common">Zebra mussel</name>
    <name type="synonym">Mytilus polymorpha</name>
    <dbReference type="NCBI Taxonomy" id="45954"/>
    <lineage>
        <taxon>Eukaryota</taxon>
        <taxon>Metazoa</taxon>
        <taxon>Spiralia</taxon>
        <taxon>Lophotrochozoa</taxon>
        <taxon>Mollusca</taxon>
        <taxon>Bivalvia</taxon>
        <taxon>Autobranchia</taxon>
        <taxon>Heteroconchia</taxon>
        <taxon>Euheterodonta</taxon>
        <taxon>Imparidentia</taxon>
        <taxon>Neoheterodontei</taxon>
        <taxon>Myida</taxon>
        <taxon>Dreissenoidea</taxon>
        <taxon>Dreissenidae</taxon>
        <taxon>Dreissena</taxon>
    </lineage>
</organism>
<evidence type="ECO:0000313" key="2">
    <source>
        <dbReference type="Proteomes" id="UP000828390"/>
    </source>
</evidence>
<comment type="caution">
    <text evidence="1">The sequence shown here is derived from an EMBL/GenBank/DDBJ whole genome shotgun (WGS) entry which is preliminary data.</text>
</comment>
<name>A0A9D4G197_DREPO</name>
<dbReference type="Proteomes" id="UP000828390">
    <property type="component" value="Unassembled WGS sequence"/>
</dbReference>